<organism evidence="2 3">
    <name type="scientific">Zymoseptoria tritici ST99CH_1A5</name>
    <dbReference type="NCBI Taxonomy" id="1276529"/>
    <lineage>
        <taxon>Eukaryota</taxon>
        <taxon>Fungi</taxon>
        <taxon>Dikarya</taxon>
        <taxon>Ascomycota</taxon>
        <taxon>Pezizomycotina</taxon>
        <taxon>Dothideomycetes</taxon>
        <taxon>Dothideomycetidae</taxon>
        <taxon>Mycosphaerellales</taxon>
        <taxon>Mycosphaerellaceae</taxon>
        <taxon>Zymoseptoria</taxon>
    </lineage>
</organism>
<dbReference type="Pfam" id="PF00646">
    <property type="entry name" value="F-box"/>
    <property type="match status" value="1"/>
</dbReference>
<protein>
    <recommendedName>
        <fullName evidence="1">F-box domain-containing protein</fullName>
    </recommendedName>
</protein>
<name>A0A1Y6LPQ9_ZYMTR</name>
<evidence type="ECO:0000259" key="1">
    <source>
        <dbReference type="Pfam" id="PF00646"/>
    </source>
</evidence>
<dbReference type="AlphaFoldDB" id="A0A1Y6LPQ9"/>
<proteinExistence type="predicted"/>
<evidence type="ECO:0000313" key="3">
    <source>
        <dbReference type="Proteomes" id="UP000215453"/>
    </source>
</evidence>
<dbReference type="Proteomes" id="UP000215453">
    <property type="component" value="Chromosome 7"/>
</dbReference>
<sequence>MHGTAPATRMGLLLVTSHQMSDLSPELGPPPTGQASFPTSRRSFCFAFIQVHTPTLVTTDAASLAAAVELQYYTPVHTTQRNSMRKSSRIMAQPAIIAPPRIVNKPKPVVGASCGHKCEDKAACSHKCCQVPLILAAWPSCDDFINSPPVLVCLLESLPVEDLFRLRHVNKTWKDTIETSTAFRQAAFLESEPTGETFHASIKEALLEPVSKYQQTDAQRFWGVKEYDVIDAPSRQVRINPFLFATSPCWYRNDLRYPEPENFSPDGAPLWTSLVPKFDAIRDVDDKSSCMEMFLTQPPVKEVIVDIHQRATHIAYGWVEEHTVPLLLSTDGDGFRYRDLHKWLNSFRGLAGFEKVEIIDGPGIIHIPRCEAIGEHVMPRAQRKKR</sequence>
<dbReference type="EMBL" id="LT882682">
    <property type="protein sequence ID" value="SMY26386.1"/>
    <property type="molecule type" value="Genomic_DNA"/>
</dbReference>
<accession>A0A1Y6LPQ9</accession>
<reference evidence="2 3" key="1">
    <citation type="submission" date="2016-10" db="EMBL/GenBank/DDBJ databases">
        <authorList>
            <person name="Varghese N."/>
        </authorList>
    </citation>
    <scope>NUCLEOTIDE SEQUENCE [LARGE SCALE GENOMIC DNA]</scope>
</reference>
<dbReference type="InterPro" id="IPR001810">
    <property type="entry name" value="F-box_dom"/>
</dbReference>
<gene>
    <name evidence="2" type="ORF">ZT1A5_G7829</name>
</gene>
<feature type="domain" description="F-box" evidence="1">
    <location>
        <begin position="150"/>
        <end position="179"/>
    </location>
</feature>
<evidence type="ECO:0000313" key="2">
    <source>
        <dbReference type="EMBL" id="SMY26386.1"/>
    </source>
</evidence>